<dbReference type="InterPro" id="IPR023214">
    <property type="entry name" value="HAD_sf"/>
</dbReference>
<dbReference type="GO" id="GO:0006883">
    <property type="term" value="P:intracellular sodium ion homeostasis"/>
    <property type="evidence" value="ECO:0007669"/>
    <property type="project" value="TreeGrafter"/>
</dbReference>
<keyword evidence="4 11" id="KW-0812">Transmembrane</keyword>
<evidence type="ECO:0000313" key="14">
    <source>
        <dbReference type="Proteomes" id="UP000242181"/>
    </source>
</evidence>
<feature type="transmembrane region" description="Helical" evidence="11">
    <location>
        <begin position="701"/>
        <end position="725"/>
    </location>
</feature>
<dbReference type="SFLD" id="SFLDF00027">
    <property type="entry name" value="p-type_atpase"/>
    <property type="match status" value="1"/>
</dbReference>
<keyword evidence="9 11" id="KW-0472">Membrane</keyword>
<dbReference type="GO" id="GO:0005886">
    <property type="term" value="C:plasma membrane"/>
    <property type="evidence" value="ECO:0007669"/>
    <property type="project" value="UniProtKB-SubCell"/>
</dbReference>
<dbReference type="Gene3D" id="3.40.1110.10">
    <property type="entry name" value="Calcium-transporting ATPase, cytoplasmic domain N"/>
    <property type="match status" value="1"/>
</dbReference>
<evidence type="ECO:0000256" key="11">
    <source>
        <dbReference type="SAM" id="Phobius"/>
    </source>
</evidence>
<dbReference type="InterPro" id="IPR018303">
    <property type="entry name" value="ATPase_P-typ_P_site"/>
</dbReference>
<keyword evidence="6" id="KW-0067">ATP-binding</keyword>
<dbReference type="SMART" id="SM00831">
    <property type="entry name" value="Cation_ATPase_N"/>
    <property type="match status" value="1"/>
</dbReference>
<dbReference type="GO" id="GO:1902600">
    <property type="term" value="P:proton transmembrane transport"/>
    <property type="evidence" value="ECO:0007669"/>
    <property type="project" value="TreeGrafter"/>
</dbReference>
<dbReference type="SFLD" id="SFLDG00002">
    <property type="entry name" value="C1.7:_P-type_atpase_like"/>
    <property type="match status" value="1"/>
</dbReference>
<accession>A0A2P7R462</accession>
<evidence type="ECO:0000313" key="13">
    <source>
        <dbReference type="EMBL" id="PSJ45012.1"/>
    </source>
</evidence>
<dbReference type="AlphaFoldDB" id="A0A2P7R462"/>
<dbReference type="Pfam" id="PF00690">
    <property type="entry name" value="Cation_ATPase_N"/>
    <property type="match status" value="1"/>
</dbReference>
<dbReference type="GO" id="GO:0005524">
    <property type="term" value="F:ATP binding"/>
    <property type="evidence" value="ECO:0007669"/>
    <property type="project" value="UniProtKB-KW"/>
</dbReference>
<dbReference type="Pfam" id="PF00122">
    <property type="entry name" value="E1-E2_ATPase"/>
    <property type="match status" value="1"/>
</dbReference>
<dbReference type="GO" id="GO:0030007">
    <property type="term" value="P:intracellular potassium ion homeostasis"/>
    <property type="evidence" value="ECO:0007669"/>
    <property type="project" value="TreeGrafter"/>
</dbReference>
<dbReference type="InterPro" id="IPR036412">
    <property type="entry name" value="HAD-like_sf"/>
</dbReference>
<dbReference type="Gene3D" id="3.40.50.1000">
    <property type="entry name" value="HAD superfamily/HAD-like"/>
    <property type="match status" value="1"/>
</dbReference>
<evidence type="ECO:0000256" key="3">
    <source>
        <dbReference type="ARBA" id="ARBA00022475"/>
    </source>
</evidence>
<keyword evidence="14" id="KW-1185">Reference proteome</keyword>
<keyword evidence="5" id="KW-0547">Nucleotide-binding</keyword>
<dbReference type="Pfam" id="PF08282">
    <property type="entry name" value="Hydrolase_3"/>
    <property type="match status" value="1"/>
</dbReference>
<comment type="caution">
    <text evidence="13">The sequence shown here is derived from an EMBL/GenBank/DDBJ whole genome shotgun (WGS) entry which is preliminary data.</text>
</comment>
<sequence length="906" mass="96845">MTRARPDNTSSPMPPGSVPPDWHQVSPEQVESLLGTSSAGLSQDEAERRLARVGPNRLARQSARPWWQRLLRQFNNLLIYVLLGAVLLAAAMQHWLDAGVILAVVLFNGVIGFLQEGRAEQALDAIRNLLSARAEVVRDGRRLTLETSELVPGDRVLLTAGDKVPADIRLCQASQLQIQEAALTGESLAVDKDPAPVAADAELGDRRCMAYSGTLVTRGQGWGLVVATGGDTELGRINRLLSTVEQLTTPLLRQMSRLAAVLTLVVLGMAVLVFVLGLWRGQDPQLLFMAVVSLAVAAIPEGLPTILTVALAIGVTRMARRHAIIRRLPAVETLGAVSVICSDKTGTLTRNEMQVTELRLGPRTMTVSGQGYDPAGIIQDGAGEAAPSAALSSLLLGCALCNDSQLTEAGGRWQVQGDPMEAALLALVHKGGGDPRQWRREYPRLAEISFDSARKYMATLHRTPAGEGVLLLKGAPDVLLPLCTLQADGAPLDEADWQAQVASLAGRGLRVLGFALAEAPAGLNCLGPDLPLVRWRLLGLAGLMDPPRAEAADAIARCHRAGIQVKMITGDHGATASAIAGRLGLHNAAEVLTGRDIEGLSDAELGERVAEVNVFARTTPEHKLRLVQALQSRGAVVAMTGDGVNDAPALKRADVGVAMGQGGTEAAKEAGDMVLTDDNFATITRAVHEGRIVYDNLKKAVVFLLPINGGESLSIILALLLSLTLPIEPLQILWVNMVSSIGLAMALGFEAGEPGVMRRPPRDPGAAMLSPFLVWRILLVSALFTAGIFGVFLWARAQGLGEAYGRTMAVNTLVAMEVWYLFSVRYLYGGSLSWRGLRGTGPVLLAVALVLVLQLMFIYSPPMQHWFGSVALSPWHGLLTVLVGLLVFLILELEKWLITRWNITTG</sequence>
<dbReference type="SUPFAM" id="SSF81665">
    <property type="entry name" value="Calcium ATPase, transmembrane domain M"/>
    <property type="match status" value="1"/>
</dbReference>
<feature type="transmembrane region" description="Helical" evidence="11">
    <location>
        <begin position="285"/>
        <end position="313"/>
    </location>
</feature>
<name>A0A2P7R462_9GAMM</name>
<evidence type="ECO:0000256" key="4">
    <source>
        <dbReference type="ARBA" id="ARBA00022692"/>
    </source>
</evidence>
<keyword evidence="8 11" id="KW-1133">Transmembrane helix</keyword>
<dbReference type="EMBL" id="PXYH01000006">
    <property type="protein sequence ID" value="PSJ45012.1"/>
    <property type="molecule type" value="Genomic_DNA"/>
</dbReference>
<proteinExistence type="inferred from homology"/>
<evidence type="ECO:0000256" key="9">
    <source>
        <dbReference type="ARBA" id="ARBA00023136"/>
    </source>
</evidence>
<evidence type="ECO:0000256" key="2">
    <source>
        <dbReference type="ARBA" id="ARBA00005675"/>
    </source>
</evidence>
<dbReference type="InterPro" id="IPR023298">
    <property type="entry name" value="ATPase_P-typ_TM_dom_sf"/>
</dbReference>
<dbReference type="Proteomes" id="UP000242181">
    <property type="component" value="Unassembled WGS sequence"/>
</dbReference>
<dbReference type="SUPFAM" id="SSF56784">
    <property type="entry name" value="HAD-like"/>
    <property type="match status" value="1"/>
</dbReference>
<dbReference type="PANTHER" id="PTHR43294">
    <property type="entry name" value="SODIUM/POTASSIUM-TRANSPORTING ATPASE SUBUNIT ALPHA"/>
    <property type="match status" value="1"/>
</dbReference>
<evidence type="ECO:0000256" key="7">
    <source>
        <dbReference type="ARBA" id="ARBA00022967"/>
    </source>
</evidence>
<dbReference type="Pfam" id="PF00689">
    <property type="entry name" value="Cation_ATPase_C"/>
    <property type="match status" value="1"/>
</dbReference>
<keyword evidence="7" id="KW-1278">Translocase</keyword>
<reference evidence="13 14" key="1">
    <citation type="submission" date="2018-03" db="EMBL/GenBank/DDBJ databases">
        <title>The draft genome of Zobellella taiwanensis JCM 13381.</title>
        <authorList>
            <person name="Liu L."/>
            <person name="Li L."/>
            <person name="Wang T."/>
            <person name="Zhang X."/>
            <person name="Liang L."/>
        </authorList>
    </citation>
    <scope>NUCLEOTIDE SEQUENCE [LARGE SCALE GENOMIC DNA]</scope>
    <source>
        <strain evidence="13 14">JCM 13381</strain>
    </source>
</reference>
<feature type="transmembrane region" description="Helical" evidence="11">
    <location>
        <begin position="866"/>
        <end position="891"/>
    </location>
</feature>
<feature type="transmembrane region" description="Helical" evidence="11">
    <location>
        <begin position="258"/>
        <end position="279"/>
    </location>
</feature>
<dbReference type="NCBIfam" id="TIGR01494">
    <property type="entry name" value="ATPase_P-type"/>
    <property type="match status" value="2"/>
</dbReference>
<dbReference type="FunFam" id="3.40.50.1000:FF:000028">
    <property type="entry name" value="Calcium-transporting P-type ATPase, putative"/>
    <property type="match status" value="1"/>
</dbReference>
<dbReference type="SFLD" id="SFLDS00003">
    <property type="entry name" value="Haloacid_Dehalogenase"/>
    <property type="match status" value="1"/>
</dbReference>
<dbReference type="InterPro" id="IPR004014">
    <property type="entry name" value="ATPase_P-typ_cation-transptr_N"/>
</dbReference>
<comment type="subcellular location">
    <subcellularLocation>
        <location evidence="1">Cell membrane</location>
        <topology evidence="1">Multi-pass membrane protein</topology>
    </subcellularLocation>
</comment>
<dbReference type="GO" id="GO:0005391">
    <property type="term" value="F:P-type sodium:potassium-exchanging transporter activity"/>
    <property type="evidence" value="ECO:0007669"/>
    <property type="project" value="TreeGrafter"/>
</dbReference>
<dbReference type="InterPro" id="IPR044492">
    <property type="entry name" value="P_typ_ATPase_HD_dom"/>
</dbReference>
<dbReference type="Gene3D" id="1.20.1110.10">
    <property type="entry name" value="Calcium-transporting ATPase, transmembrane domain"/>
    <property type="match status" value="1"/>
</dbReference>
<feature type="transmembrane region" description="Helical" evidence="11">
    <location>
        <begin position="840"/>
        <end position="860"/>
    </location>
</feature>
<dbReference type="FunFam" id="3.40.50.1000:FF:000001">
    <property type="entry name" value="Phospholipid-transporting ATPase IC"/>
    <property type="match status" value="1"/>
</dbReference>
<organism evidence="13 14">
    <name type="scientific">Zobellella taiwanensis</name>
    <dbReference type="NCBI Taxonomy" id="347535"/>
    <lineage>
        <taxon>Bacteria</taxon>
        <taxon>Pseudomonadati</taxon>
        <taxon>Pseudomonadota</taxon>
        <taxon>Gammaproteobacteria</taxon>
        <taxon>Aeromonadales</taxon>
        <taxon>Aeromonadaceae</taxon>
        <taxon>Zobellella</taxon>
    </lineage>
</organism>
<dbReference type="InterPro" id="IPR001757">
    <property type="entry name" value="P_typ_ATPase"/>
</dbReference>
<dbReference type="InterPro" id="IPR059000">
    <property type="entry name" value="ATPase_P-type_domA"/>
</dbReference>
<evidence type="ECO:0000256" key="10">
    <source>
        <dbReference type="SAM" id="MobiDB-lite"/>
    </source>
</evidence>
<dbReference type="InterPro" id="IPR050510">
    <property type="entry name" value="Cation_transp_ATPase_P-type"/>
</dbReference>
<dbReference type="RefSeq" id="WP_106452809.1">
    <property type="nucleotide sequence ID" value="NZ_PXYH01000006.1"/>
</dbReference>
<feature type="transmembrane region" description="Helical" evidence="11">
    <location>
        <begin position="731"/>
        <end position="752"/>
    </location>
</feature>
<feature type="domain" description="Cation-transporting P-type ATPase N-terminal" evidence="12">
    <location>
        <begin position="21"/>
        <end position="94"/>
    </location>
</feature>
<feature type="transmembrane region" description="Helical" evidence="11">
    <location>
        <begin position="98"/>
        <end position="114"/>
    </location>
</feature>
<dbReference type="PANTHER" id="PTHR43294:SF21">
    <property type="entry name" value="CATION TRANSPORTING ATPASE"/>
    <property type="match status" value="1"/>
</dbReference>
<dbReference type="SUPFAM" id="SSF81660">
    <property type="entry name" value="Metal cation-transporting ATPase, ATP-binding domain N"/>
    <property type="match status" value="1"/>
</dbReference>
<dbReference type="InterPro" id="IPR023299">
    <property type="entry name" value="ATPase_P-typ_cyto_dom_N"/>
</dbReference>
<dbReference type="InterPro" id="IPR008250">
    <property type="entry name" value="ATPase_P-typ_transduc_dom_A_sf"/>
</dbReference>
<protein>
    <submittedName>
        <fullName evidence="13">Carbonate dehydratase</fullName>
    </submittedName>
</protein>
<dbReference type="PRINTS" id="PR00119">
    <property type="entry name" value="CATATPASE"/>
</dbReference>
<keyword evidence="3" id="KW-1003">Cell membrane</keyword>
<dbReference type="PROSITE" id="PS00154">
    <property type="entry name" value="ATPASE_E1_E2"/>
    <property type="match status" value="1"/>
</dbReference>
<dbReference type="GO" id="GO:1990573">
    <property type="term" value="P:potassium ion import across plasma membrane"/>
    <property type="evidence" value="ECO:0007669"/>
    <property type="project" value="TreeGrafter"/>
</dbReference>
<dbReference type="GO" id="GO:0036376">
    <property type="term" value="P:sodium ion export across plasma membrane"/>
    <property type="evidence" value="ECO:0007669"/>
    <property type="project" value="TreeGrafter"/>
</dbReference>
<dbReference type="SUPFAM" id="SSF81653">
    <property type="entry name" value="Calcium ATPase, transduction domain A"/>
    <property type="match status" value="1"/>
</dbReference>
<evidence type="ECO:0000256" key="8">
    <source>
        <dbReference type="ARBA" id="ARBA00022989"/>
    </source>
</evidence>
<comment type="similarity">
    <text evidence="2">Belongs to the cation transport ATPase (P-type) (TC 3.A.3) family. Type IIA subfamily.</text>
</comment>
<dbReference type="PRINTS" id="PR00120">
    <property type="entry name" value="HATPASE"/>
</dbReference>
<feature type="transmembrane region" description="Helical" evidence="11">
    <location>
        <begin position="74"/>
        <end position="92"/>
    </location>
</feature>
<feature type="transmembrane region" description="Helical" evidence="11">
    <location>
        <begin position="773"/>
        <end position="795"/>
    </location>
</feature>
<dbReference type="GO" id="GO:0016887">
    <property type="term" value="F:ATP hydrolysis activity"/>
    <property type="evidence" value="ECO:0007669"/>
    <property type="project" value="InterPro"/>
</dbReference>
<evidence type="ECO:0000256" key="5">
    <source>
        <dbReference type="ARBA" id="ARBA00022741"/>
    </source>
</evidence>
<dbReference type="Gene3D" id="2.70.150.10">
    <property type="entry name" value="Calcium-transporting ATPase, cytoplasmic transduction domain A"/>
    <property type="match status" value="1"/>
</dbReference>
<gene>
    <name evidence="13" type="ORF">C7I36_05980</name>
</gene>
<dbReference type="Pfam" id="PF13246">
    <property type="entry name" value="Cation_ATPase"/>
    <property type="match status" value="1"/>
</dbReference>
<evidence type="ECO:0000259" key="12">
    <source>
        <dbReference type="SMART" id="SM00831"/>
    </source>
</evidence>
<feature type="transmembrane region" description="Helical" evidence="11">
    <location>
        <begin position="807"/>
        <end position="828"/>
    </location>
</feature>
<dbReference type="InterPro" id="IPR006068">
    <property type="entry name" value="ATPase_P-typ_cation-transptr_C"/>
</dbReference>
<evidence type="ECO:0000256" key="6">
    <source>
        <dbReference type="ARBA" id="ARBA00022840"/>
    </source>
</evidence>
<dbReference type="OrthoDB" id="5593491at2"/>
<feature type="region of interest" description="Disordered" evidence="10">
    <location>
        <begin position="1"/>
        <end position="25"/>
    </location>
</feature>
<evidence type="ECO:0000256" key="1">
    <source>
        <dbReference type="ARBA" id="ARBA00004651"/>
    </source>
</evidence>